<dbReference type="AlphaFoldDB" id="A0A5E6VCY0"/>
<dbReference type="EMBL" id="LR700647">
    <property type="protein sequence ID" value="VVM15733.1"/>
    <property type="molecule type" value="Genomic_DNA"/>
</dbReference>
<evidence type="ECO:0000313" key="1">
    <source>
        <dbReference type="EMBL" id="VVM15733.1"/>
    </source>
</evidence>
<reference evidence="1" key="1">
    <citation type="submission" date="2019-09" db="EMBL/GenBank/DDBJ databases">
        <authorList>
            <person name="Chandra G."/>
            <person name="Truman W A."/>
        </authorList>
    </citation>
    <scope>NUCLEOTIDE SEQUENCE</scope>
    <source>
        <strain evidence="1">PS683</strain>
    </source>
</reference>
<name>A0A5E6VCY0_PSEFL</name>
<organism evidence="1">
    <name type="scientific">Pseudomonas fluorescens</name>
    <dbReference type="NCBI Taxonomy" id="294"/>
    <lineage>
        <taxon>Bacteria</taxon>
        <taxon>Pseudomonadati</taxon>
        <taxon>Pseudomonadota</taxon>
        <taxon>Gammaproteobacteria</taxon>
        <taxon>Pseudomonadales</taxon>
        <taxon>Pseudomonadaceae</taxon>
        <taxon>Pseudomonas</taxon>
    </lineage>
</organism>
<protein>
    <submittedName>
        <fullName evidence="1">Uncharacterized protein</fullName>
    </submittedName>
</protein>
<proteinExistence type="predicted"/>
<accession>A0A5E6VCY0</accession>
<gene>
    <name evidence="1" type="ORF">PS683_04054</name>
</gene>
<sequence length="311" mass="35338">MLKEFAVDPRVIASSFETCRYLISQFGADKGRLISKFPNKWKRLAFEAADKLPDGLQKERIVEYLNSIGNEWLTFATSNRAYLAPGDPWLNNAVLAHAQTPFQGILCEQDDPQNQLVNANECDEANPLFAVNRTRMVSRTANDLAQAAALLLQNCHKLRLVDPYFDPGRPKWWTPLAAILAFLPNISRVECEYHLQERGDSPSTAELIRRLQQLKQVIPEGGTLRIIRWKEKPGGERFHRRYLLTENAGLYYEGGLDEATGANQTTDVSLIDRNHHANRWAEYNQDSQVYELVEPILVVDSTGKVTETKNL</sequence>